<evidence type="ECO:0000256" key="4">
    <source>
        <dbReference type="ARBA" id="ARBA00023180"/>
    </source>
</evidence>
<evidence type="ECO:0000256" key="5">
    <source>
        <dbReference type="SAM" id="MobiDB-lite"/>
    </source>
</evidence>
<evidence type="ECO:0000256" key="6">
    <source>
        <dbReference type="SAM" id="Phobius"/>
    </source>
</evidence>
<keyword evidence="9" id="KW-1185">Reference proteome</keyword>
<evidence type="ECO:0000256" key="2">
    <source>
        <dbReference type="ARBA" id="ARBA00022729"/>
    </source>
</evidence>
<dbReference type="PANTHER" id="PTHR12080">
    <property type="entry name" value="SIGNALING LYMPHOCYTIC ACTIVATION MOLECULE"/>
    <property type="match status" value="1"/>
</dbReference>
<keyword evidence="6" id="KW-1133">Transmembrane helix</keyword>
<evidence type="ECO:0000313" key="9">
    <source>
        <dbReference type="Proteomes" id="UP001187315"/>
    </source>
</evidence>
<feature type="domain" description="Ig-like" evidence="7">
    <location>
        <begin position="164"/>
        <end position="209"/>
    </location>
</feature>
<proteinExistence type="predicted"/>
<dbReference type="AlphaFoldDB" id="A0AA88S731"/>
<dbReference type="InterPro" id="IPR013783">
    <property type="entry name" value="Ig-like_fold"/>
</dbReference>
<keyword evidence="2" id="KW-0732">Signal</keyword>
<evidence type="ECO:0000256" key="3">
    <source>
        <dbReference type="ARBA" id="ARBA00023136"/>
    </source>
</evidence>
<protein>
    <recommendedName>
        <fullName evidence="7">Ig-like domain-containing protein</fullName>
    </recommendedName>
</protein>
<dbReference type="InterPro" id="IPR015631">
    <property type="entry name" value="CD2/SLAM_rcpt"/>
</dbReference>
<sequence>MEKERGDGPVDKMRFRVLFGILWLFTGGSSGFLHQDPVVCKFTHSVPTECYAAQGQRLHLQMVEEDRFSLILSNNPSTNHFILKYTKTQLNQPKPDSSRWQFVRDNKTMILNCTERSDSGKYTLVVNDEDWNIKTFYNLQLKIEAEVSSVKVSYSCLSPGIRKVSCSADGDNLHFSWTSDLKLFTRLEDGNSSLLLEQNHGNVTCHVENHVSSIVFGILLMFTGAASGSLFQDHVCRFNQIKPCYVAVGQRLQLQIPLEDGFDLQTTSLILRYRKTQSSPPTPRESRWQFVDDSKTIILTSAERNNSGTYTLTIFDVDGRNKSSSTLQVNIEAQVSSVNVSYSCLSPGVMKVNCSAEGDNLHFSWTSNTLPQLENGTSTVTLKQDHQGNITCHVENNVSRDHDTAELQCPKTTTTTTSTVENNWSSSISSLGTNSTVSHNETNSCNQTLTTIPPSFINSFEFLKLIFAILGSICVVLIILSIFAFYTYKKTHGPKNKAASQDDGVLYAHINHSAANNTETRARTSRAQVEDVEYATVVPRASKKKPKKYEEEVQYGELVFNTPAKNPRQTPKVEDDCVYSQVQRGL</sequence>
<name>A0AA88S731_TACVA</name>
<dbReference type="Gene3D" id="2.60.40.10">
    <property type="entry name" value="Immunoglobulins"/>
    <property type="match status" value="3"/>
</dbReference>
<keyword evidence="4" id="KW-0325">Glycoprotein</keyword>
<dbReference type="Proteomes" id="UP001187315">
    <property type="component" value="Unassembled WGS sequence"/>
</dbReference>
<keyword evidence="6" id="KW-0812">Transmembrane</keyword>
<reference evidence="8" key="1">
    <citation type="submission" date="2023-08" db="EMBL/GenBank/DDBJ databases">
        <title>Pelteobagrus vachellii genome.</title>
        <authorList>
            <person name="Liu H."/>
        </authorList>
    </citation>
    <scope>NUCLEOTIDE SEQUENCE</scope>
    <source>
        <strain evidence="8">PRFRI_2022a</strain>
        <tissue evidence="8">Muscle</tissue>
    </source>
</reference>
<dbReference type="InterPro" id="IPR007110">
    <property type="entry name" value="Ig-like_dom"/>
</dbReference>
<feature type="domain" description="Ig-like" evidence="7">
    <location>
        <begin position="349"/>
        <end position="408"/>
    </location>
</feature>
<keyword evidence="3 6" id="KW-0472">Membrane</keyword>
<gene>
    <name evidence="8" type="ORF">Q7C36_017093</name>
</gene>
<evidence type="ECO:0000313" key="8">
    <source>
        <dbReference type="EMBL" id="KAK2829103.1"/>
    </source>
</evidence>
<evidence type="ECO:0000259" key="7">
    <source>
        <dbReference type="PROSITE" id="PS50835"/>
    </source>
</evidence>
<feature type="transmembrane region" description="Helical" evidence="6">
    <location>
        <begin position="465"/>
        <end position="488"/>
    </location>
</feature>
<evidence type="ECO:0000256" key="1">
    <source>
        <dbReference type="ARBA" id="ARBA00004370"/>
    </source>
</evidence>
<feature type="region of interest" description="Disordered" evidence="5">
    <location>
        <begin position="563"/>
        <end position="586"/>
    </location>
</feature>
<dbReference type="EMBL" id="JAVHJS010000018">
    <property type="protein sequence ID" value="KAK2829103.1"/>
    <property type="molecule type" value="Genomic_DNA"/>
</dbReference>
<organism evidence="8 9">
    <name type="scientific">Tachysurus vachellii</name>
    <name type="common">Darkbarbel catfish</name>
    <name type="synonym">Pelteobagrus vachellii</name>
    <dbReference type="NCBI Taxonomy" id="175792"/>
    <lineage>
        <taxon>Eukaryota</taxon>
        <taxon>Metazoa</taxon>
        <taxon>Chordata</taxon>
        <taxon>Craniata</taxon>
        <taxon>Vertebrata</taxon>
        <taxon>Euteleostomi</taxon>
        <taxon>Actinopterygii</taxon>
        <taxon>Neopterygii</taxon>
        <taxon>Teleostei</taxon>
        <taxon>Ostariophysi</taxon>
        <taxon>Siluriformes</taxon>
        <taxon>Bagridae</taxon>
        <taxon>Tachysurus</taxon>
    </lineage>
</organism>
<comment type="subcellular location">
    <subcellularLocation>
        <location evidence="1">Membrane</location>
    </subcellularLocation>
</comment>
<comment type="caution">
    <text evidence="8">The sequence shown here is derived from an EMBL/GenBank/DDBJ whole genome shotgun (WGS) entry which is preliminary data.</text>
</comment>
<dbReference type="PROSITE" id="PS50835">
    <property type="entry name" value="IG_LIKE"/>
    <property type="match status" value="2"/>
</dbReference>
<dbReference type="GO" id="GO:0016020">
    <property type="term" value="C:membrane"/>
    <property type="evidence" value="ECO:0007669"/>
    <property type="project" value="UniProtKB-SubCell"/>
</dbReference>
<accession>A0AA88S731</accession>